<dbReference type="Gene3D" id="1.10.10.10">
    <property type="entry name" value="Winged helix-like DNA-binding domain superfamily/Winged helix DNA-binding domain"/>
    <property type="match status" value="1"/>
</dbReference>
<dbReference type="RefSeq" id="WP_308950172.1">
    <property type="nucleotide sequence ID" value="NZ_JARXHW010000020.1"/>
</dbReference>
<gene>
    <name evidence="5" type="ORF">QEH52_10090</name>
</gene>
<keyword evidence="2" id="KW-0805">Transcription regulation</keyword>
<evidence type="ECO:0000256" key="1">
    <source>
        <dbReference type="ARBA" id="ARBA00011046"/>
    </source>
</evidence>
<keyword evidence="3" id="KW-0238">DNA-binding</keyword>
<evidence type="ECO:0000313" key="5">
    <source>
        <dbReference type="EMBL" id="MDQ8207861.1"/>
    </source>
</evidence>
<accession>A0ABU1AUU0</accession>
<evidence type="ECO:0000256" key="2">
    <source>
        <dbReference type="ARBA" id="ARBA00023015"/>
    </source>
</evidence>
<evidence type="ECO:0000256" key="3">
    <source>
        <dbReference type="ARBA" id="ARBA00023125"/>
    </source>
</evidence>
<organism evidence="5 6">
    <name type="scientific">Thalassobacterium maritimum</name>
    <dbReference type="NCBI Taxonomy" id="3041265"/>
    <lineage>
        <taxon>Bacteria</taxon>
        <taxon>Pseudomonadati</taxon>
        <taxon>Verrucomicrobiota</taxon>
        <taxon>Opitutia</taxon>
        <taxon>Puniceicoccales</taxon>
        <taxon>Coraliomargaritaceae</taxon>
        <taxon>Thalassobacterium</taxon>
    </lineage>
</organism>
<sequence>MSKKPSDFELQILGVLWESAPQTVREVRASLTDEKERAYTSVLSVMQVMEKKGYLRREKASSGNADLWSPAVDRAAVTSPLIRGWVQQLFGGRPSAVMQQLLDGDSVDASEVAEIRRLLKEYESNNDVS</sequence>
<dbReference type="SUPFAM" id="SSF46785">
    <property type="entry name" value="Winged helix' DNA-binding domain"/>
    <property type="match status" value="1"/>
</dbReference>
<comment type="similarity">
    <text evidence="1">Belongs to the BlaI transcriptional regulatory family.</text>
</comment>
<dbReference type="Proteomes" id="UP001225316">
    <property type="component" value="Unassembled WGS sequence"/>
</dbReference>
<proteinExistence type="inferred from homology"/>
<protein>
    <submittedName>
        <fullName evidence="5">BlaI/MecI/CopY family transcriptional regulator</fullName>
    </submittedName>
</protein>
<dbReference type="InterPro" id="IPR036390">
    <property type="entry name" value="WH_DNA-bd_sf"/>
</dbReference>
<dbReference type="InterPro" id="IPR036388">
    <property type="entry name" value="WH-like_DNA-bd_sf"/>
</dbReference>
<evidence type="ECO:0000256" key="4">
    <source>
        <dbReference type="ARBA" id="ARBA00023163"/>
    </source>
</evidence>
<comment type="caution">
    <text evidence="5">The sequence shown here is derived from an EMBL/GenBank/DDBJ whole genome shotgun (WGS) entry which is preliminary data.</text>
</comment>
<name>A0ABU1AUU0_9BACT</name>
<dbReference type="EMBL" id="JARXHW010000020">
    <property type="protein sequence ID" value="MDQ8207861.1"/>
    <property type="molecule type" value="Genomic_DNA"/>
</dbReference>
<evidence type="ECO:0000313" key="6">
    <source>
        <dbReference type="Proteomes" id="UP001225316"/>
    </source>
</evidence>
<reference evidence="5 6" key="1">
    <citation type="submission" date="2023-04" db="EMBL/GenBank/DDBJ databases">
        <title>A novel bacteria isolated from coastal sediment.</title>
        <authorList>
            <person name="Liu X.-J."/>
            <person name="Du Z.-J."/>
        </authorList>
    </citation>
    <scope>NUCLEOTIDE SEQUENCE [LARGE SCALE GENOMIC DNA]</scope>
    <source>
        <strain evidence="5 6">SDUM461003</strain>
    </source>
</reference>
<keyword evidence="4" id="KW-0804">Transcription</keyword>
<dbReference type="PIRSF" id="PIRSF019455">
    <property type="entry name" value="CopR_AtkY"/>
    <property type="match status" value="1"/>
</dbReference>
<keyword evidence="6" id="KW-1185">Reference proteome</keyword>
<dbReference type="InterPro" id="IPR005650">
    <property type="entry name" value="BlaI_family"/>
</dbReference>
<dbReference type="Pfam" id="PF03965">
    <property type="entry name" value="Penicillinase_R"/>
    <property type="match status" value="1"/>
</dbReference>